<keyword evidence="6 14" id="KW-0418">Kinase</keyword>
<evidence type="ECO:0000313" key="14">
    <source>
        <dbReference type="EMBL" id="GAA1528069.1"/>
    </source>
</evidence>
<keyword evidence="8" id="KW-0902">Two-component regulatory system</keyword>
<evidence type="ECO:0000256" key="3">
    <source>
        <dbReference type="ARBA" id="ARBA00022553"/>
    </source>
</evidence>
<comment type="caution">
    <text evidence="14">The sequence shown here is derived from an EMBL/GenBank/DDBJ whole genome shotgun (WGS) entry which is preliminary data.</text>
</comment>
<keyword evidence="15" id="KW-1185">Reference proteome</keyword>
<dbReference type="Gene3D" id="3.30.565.10">
    <property type="entry name" value="Histidine kinase-like ATPase, C-terminal domain"/>
    <property type="match status" value="1"/>
</dbReference>
<feature type="transmembrane region" description="Helical" evidence="11">
    <location>
        <begin position="84"/>
        <end position="102"/>
    </location>
</feature>
<dbReference type="Pfam" id="PF07730">
    <property type="entry name" value="HisKA_3"/>
    <property type="match status" value="1"/>
</dbReference>
<organism evidence="14 15">
    <name type="scientific">Dactylosporangium maewongense</name>
    <dbReference type="NCBI Taxonomy" id="634393"/>
    <lineage>
        <taxon>Bacteria</taxon>
        <taxon>Bacillati</taxon>
        <taxon>Actinomycetota</taxon>
        <taxon>Actinomycetes</taxon>
        <taxon>Micromonosporales</taxon>
        <taxon>Micromonosporaceae</taxon>
        <taxon>Dactylosporangium</taxon>
    </lineage>
</organism>
<evidence type="ECO:0000256" key="8">
    <source>
        <dbReference type="ARBA" id="ARBA00023012"/>
    </source>
</evidence>
<dbReference type="Gene3D" id="1.20.5.1930">
    <property type="match status" value="1"/>
</dbReference>
<evidence type="ECO:0000256" key="9">
    <source>
        <dbReference type="SAM" id="Coils"/>
    </source>
</evidence>
<keyword evidence="4" id="KW-0808">Transferase</keyword>
<keyword evidence="11" id="KW-0812">Transmembrane</keyword>
<evidence type="ECO:0000256" key="4">
    <source>
        <dbReference type="ARBA" id="ARBA00022679"/>
    </source>
</evidence>
<dbReference type="InterPro" id="IPR011712">
    <property type="entry name" value="Sig_transdc_His_kin_sub3_dim/P"/>
</dbReference>
<evidence type="ECO:0000256" key="1">
    <source>
        <dbReference type="ARBA" id="ARBA00000085"/>
    </source>
</evidence>
<feature type="domain" description="Histidine kinase/HSP90-like ATPase" evidence="12">
    <location>
        <begin position="311"/>
        <end position="412"/>
    </location>
</feature>
<evidence type="ECO:0000256" key="11">
    <source>
        <dbReference type="SAM" id="Phobius"/>
    </source>
</evidence>
<feature type="region of interest" description="Disordered" evidence="10">
    <location>
        <begin position="346"/>
        <end position="377"/>
    </location>
</feature>
<dbReference type="InterPro" id="IPR050482">
    <property type="entry name" value="Sensor_HK_TwoCompSys"/>
</dbReference>
<feature type="coiled-coil region" evidence="9">
    <location>
        <begin position="174"/>
        <end position="210"/>
    </location>
</feature>
<keyword evidence="5" id="KW-0547">Nucleotide-binding</keyword>
<evidence type="ECO:0000259" key="13">
    <source>
        <dbReference type="Pfam" id="PF07730"/>
    </source>
</evidence>
<keyword evidence="11" id="KW-0472">Membrane</keyword>
<proteinExistence type="predicted"/>
<dbReference type="PANTHER" id="PTHR24421:SF10">
    <property type="entry name" value="NITRATE_NITRITE SENSOR PROTEIN NARQ"/>
    <property type="match status" value="1"/>
</dbReference>
<feature type="transmembrane region" description="Helical" evidence="11">
    <location>
        <begin position="33"/>
        <end position="52"/>
    </location>
</feature>
<evidence type="ECO:0000256" key="2">
    <source>
        <dbReference type="ARBA" id="ARBA00012438"/>
    </source>
</evidence>
<dbReference type="SUPFAM" id="SSF55874">
    <property type="entry name" value="ATPase domain of HSP90 chaperone/DNA topoisomerase II/histidine kinase"/>
    <property type="match status" value="1"/>
</dbReference>
<evidence type="ECO:0000313" key="15">
    <source>
        <dbReference type="Proteomes" id="UP001501470"/>
    </source>
</evidence>
<dbReference type="PANTHER" id="PTHR24421">
    <property type="entry name" value="NITRATE/NITRITE SENSOR PROTEIN NARX-RELATED"/>
    <property type="match status" value="1"/>
</dbReference>
<dbReference type="GO" id="GO:0016301">
    <property type="term" value="F:kinase activity"/>
    <property type="evidence" value="ECO:0007669"/>
    <property type="project" value="UniProtKB-KW"/>
</dbReference>
<sequence length="415" mass="43902">MRSVWKVVLRDLRTFLIGPDPPVRPRTRLGRSLPTIGVVVAILCGLASYEYLRGNGPHVGSLFLALDAALIVAPIGLVATRPLLAWRVAWLVAVYTYLAVDIDQGTPWPWSPVQMLSYPVLLAVVAVRHRRGVLVWVGLSATLLVVGTVRSQNIAGLLLAVTAILVIGDQVRRRREVQAALAQEEERTELAQARRAVAEERNRIAREMHDVVAHHMSLIAVRAETAVYRIDGVPPAVAEELAAIAGTSREALVEMRRLLGVLRSTETPLVEPQPVLDDLTRLVHDAREAGVDVTFDPLPGATVPPAVGLAAFRIAQEALSNARRHAAGAPVHIALTLGPSALDLSVRNTAGDPSSGAPSGAGSGDAGDAGDAGGERHGLLGMRERATAIGGTFEAGPDAAGGYTVHATLPLEVTP</sequence>
<feature type="domain" description="Signal transduction histidine kinase subgroup 3 dimerisation and phosphoacceptor" evidence="13">
    <location>
        <begin position="200"/>
        <end position="265"/>
    </location>
</feature>
<keyword evidence="11" id="KW-1133">Transmembrane helix</keyword>
<keyword evidence="3" id="KW-0597">Phosphoprotein</keyword>
<reference evidence="14 15" key="1">
    <citation type="journal article" date="2019" name="Int. J. Syst. Evol. Microbiol.">
        <title>The Global Catalogue of Microorganisms (GCM) 10K type strain sequencing project: providing services to taxonomists for standard genome sequencing and annotation.</title>
        <authorList>
            <consortium name="The Broad Institute Genomics Platform"/>
            <consortium name="The Broad Institute Genome Sequencing Center for Infectious Disease"/>
            <person name="Wu L."/>
            <person name="Ma J."/>
        </authorList>
    </citation>
    <scope>NUCLEOTIDE SEQUENCE [LARGE SCALE GENOMIC DNA]</scope>
    <source>
        <strain evidence="14 15">JCM 15933</strain>
    </source>
</reference>
<accession>A0ABN2AV30</accession>
<protein>
    <recommendedName>
        <fullName evidence="2">histidine kinase</fullName>
        <ecNumber evidence="2">2.7.13.3</ecNumber>
    </recommendedName>
</protein>
<name>A0ABN2AV30_9ACTN</name>
<keyword evidence="7" id="KW-0067">ATP-binding</keyword>
<dbReference type="InterPro" id="IPR036890">
    <property type="entry name" value="HATPase_C_sf"/>
</dbReference>
<feature type="transmembrane region" description="Helical" evidence="11">
    <location>
        <begin position="58"/>
        <end position="77"/>
    </location>
</feature>
<feature type="transmembrane region" description="Helical" evidence="11">
    <location>
        <begin position="108"/>
        <end position="126"/>
    </location>
</feature>
<dbReference type="EMBL" id="BAAAQD010000010">
    <property type="protein sequence ID" value="GAA1528069.1"/>
    <property type="molecule type" value="Genomic_DNA"/>
</dbReference>
<feature type="transmembrane region" description="Helical" evidence="11">
    <location>
        <begin position="133"/>
        <end position="149"/>
    </location>
</feature>
<dbReference type="Pfam" id="PF02518">
    <property type="entry name" value="HATPase_c"/>
    <property type="match status" value="1"/>
</dbReference>
<dbReference type="CDD" id="cd16917">
    <property type="entry name" value="HATPase_UhpB-NarQ-NarX-like"/>
    <property type="match status" value="1"/>
</dbReference>
<keyword evidence="9" id="KW-0175">Coiled coil</keyword>
<evidence type="ECO:0000256" key="7">
    <source>
        <dbReference type="ARBA" id="ARBA00022840"/>
    </source>
</evidence>
<comment type="catalytic activity">
    <reaction evidence="1">
        <text>ATP + protein L-histidine = ADP + protein N-phospho-L-histidine.</text>
        <dbReference type="EC" id="2.7.13.3"/>
    </reaction>
</comment>
<feature type="compositionally biased region" description="Gly residues" evidence="10">
    <location>
        <begin position="359"/>
        <end position="372"/>
    </location>
</feature>
<dbReference type="InterPro" id="IPR003594">
    <property type="entry name" value="HATPase_dom"/>
</dbReference>
<dbReference type="EC" id="2.7.13.3" evidence="2"/>
<gene>
    <name evidence="14" type="ORF">GCM10009827_051520</name>
</gene>
<dbReference type="RefSeq" id="WP_344504655.1">
    <property type="nucleotide sequence ID" value="NZ_BAAAQD010000010.1"/>
</dbReference>
<evidence type="ECO:0000256" key="6">
    <source>
        <dbReference type="ARBA" id="ARBA00022777"/>
    </source>
</evidence>
<evidence type="ECO:0000256" key="10">
    <source>
        <dbReference type="SAM" id="MobiDB-lite"/>
    </source>
</evidence>
<evidence type="ECO:0000259" key="12">
    <source>
        <dbReference type="Pfam" id="PF02518"/>
    </source>
</evidence>
<dbReference type="Proteomes" id="UP001501470">
    <property type="component" value="Unassembled WGS sequence"/>
</dbReference>
<evidence type="ECO:0000256" key="5">
    <source>
        <dbReference type="ARBA" id="ARBA00022741"/>
    </source>
</evidence>